<feature type="signal peptide" evidence="1">
    <location>
        <begin position="1"/>
        <end position="34"/>
    </location>
</feature>
<gene>
    <name evidence="3" type="ORF">SAMN05421548_102247</name>
</gene>
<name>A0A1G6HFU6_9BURK</name>
<evidence type="ECO:0000259" key="2">
    <source>
        <dbReference type="PROSITE" id="PS51208"/>
    </source>
</evidence>
<dbReference type="InterPro" id="IPR036709">
    <property type="entry name" value="Autotransporte_beta_dom_sf"/>
</dbReference>
<evidence type="ECO:0000313" key="4">
    <source>
        <dbReference type="Proteomes" id="UP000198908"/>
    </source>
</evidence>
<dbReference type="STRING" id="416944.SAMN05421548_102247"/>
<dbReference type="SUPFAM" id="SSF103515">
    <property type="entry name" value="Autotransporter"/>
    <property type="match status" value="1"/>
</dbReference>
<dbReference type="RefSeq" id="WP_143189175.1">
    <property type="nucleotide sequence ID" value="NZ_FMYQ01000002.1"/>
</dbReference>
<organism evidence="3 4">
    <name type="scientific">Paraburkholderia lycopersici</name>
    <dbReference type="NCBI Taxonomy" id="416944"/>
    <lineage>
        <taxon>Bacteria</taxon>
        <taxon>Pseudomonadati</taxon>
        <taxon>Pseudomonadota</taxon>
        <taxon>Betaproteobacteria</taxon>
        <taxon>Burkholderiales</taxon>
        <taxon>Burkholderiaceae</taxon>
        <taxon>Paraburkholderia</taxon>
    </lineage>
</organism>
<dbReference type="PROSITE" id="PS51208">
    <property type="entry name" value="AUTOTRANSPORTER"/>
    <property type="match status" value="1"/>
</dbReference>
<proteinExistence type="predicted"/>
<dbReference type="SMART" id="SM00869">
    <property type="entry name" value="Autotransporter"/>
    <property type="match status" value="1"/>
</dbReference>
<accession>A0A1G6HFU6</accession>
<keyword evidence="1" id="KW-0732">Signal</keyword>
<feature type="domain" description="Autotransporter" evidence="2">
    <location>
        <begin position="1698"/>
        <end position="1974"/>
    </location>
</feature>
<dbReference type="OrthoDB" id="5760545at2"/>
<dbReference type="EMBL" id="FMYQ01000002">
    <property type="protein sequence ID" value="SDB92795.1"/>
    <property type="molecule type" value="Genomic_DNA"/>
</dbReference>
<evidence type="ECO:0000313" key="3">
    <source>
        <dbReference type="EMBL" id="SDB92795.1"/>
    </source>
</evidence>
<evidence type="ECO:0000256" key="1">
    <source>
        <dbReference type="SAM" id="SignalP"/>
    </source>
</evidence>
<dbReference type="InterPro" id="IPR005546">
    <property type="entry name" value="Autotransporte_beta"/>
</dbReference>
<feature type="chain" id="PRO_5011506106" evidence="1">
    <location>
        <begin position="35"/>
        <end position="1974"/>
    </location>
</feature>
<dbReference type="Proteomes" id="UP000198908">
    <property type="component" value="Unassembled WGS sequence"/>
</dbReference>
<sequence length="1974" mass="187230">MKTFPMGHGLPKRKTAIAVAFAFQAFALSYGAAAQTVTVDSTAGDATGTVSGNETNVVYSGSPAAPAIAAVTMVQNASLGGQAGVAVSSTATNTDTQLALSGGNTINGSVSGVNEINVGGHTDSSINGSVQSVGTLTLDTTSHLLLGGSTSVNQVNFDQGATVGVSSSLQASTIDFRNVAGTIDVASGGTLAGTVQSSGGSNGTVVFERGGSASGALGTTAAKLGSVQVGVAGAGTLTMQGGVAAQSLAIENGSTVNVSNGSVTAGTSLAGGATLSVSNGNVAGNVTTTANGTGTLTLGGGTQTVAGNVGASGAALAAVNAGASGSTTTFTGAVNAVNTNVGAGTASFAGLTTGTLGFTGAGTANLGAGLTGNVDFENEAATVNVANGQTLDGTVQSTGGVNGTLAFAQNGTVTGDVGTSGASISALNVGTAAQGTVTAQGNVYANTVSLQNDSTLSLSANQNLTGNVTTTADGTGALSLSGGTQTVSGDVGASGASLGALNVGTASQGTVTAQGDVYANTVSLQNGSALTLVAGKNLTGSVTTAADGTGTLTLAGGAQALTGSVGASGASLGALNVGTVSQGTVTAQGDIYADTVSLQNGSTLSVSNGDVAGNVTTAADGTGTLTLAGGTQTVSGDVGASGAALAAVNAGASGSTTTFTGAVNAVNTTVGAGTANFAGLTTGTLGFSDAGTANLGAGMTGNVDFANQAATVNVANGQTLDGTVQSTGGVNGTLAFAQNGTVTGDVGTSGTSISALNVGTAAQGTVTAQGNVYANTVSLQNDSTLSLSANQNLTGNVTTAADGTGTLTLAGGTQTVAGDVGASGAALAAVNAGASGSTTTFTGAVNAVNTTVGAGTANFASLTTGTLGFSDAGTANLGAGVTGNVDFANQAATVNVANGQTLDGTVQSTGGVNGTLAFAQNGTVTGDVGTSGASIATLNVGTAAQGTVTAQGNVYANTVSVQNDSTLSLAANKNLTGNVTTAADGTGTLTLAGGTQTVAGNVGASGAALAAVNAGAAGATTTFTGAVNAVNTNVGAGTASFAGLTTGTLGFTGAGTANLGAGMTGNVDFANQAATVNVAHGQTLDGTVQSTGGVNGTLAFAQNGTVTGDVGTSGTSISALNVGTAAQGTVTAQGNVYANTVSLQNDSTLSLAANRNLTGNVTTTADGTGALLLSGGTQTVSGDVGASGAALAAVNAGAADATTTFTGAVNANQILAGGNGSVTTFDGATTGAVQFAGNGSVVLNGPAALKGTVDFSGNAGALHIGDGVNVAFDAAHLNLQNAGSATLAFDGSSTVTTSIGSAGNGVVNNSPAPGAGSGSVPGAIDAGADGKVVTFTNTVAVGSGNLNVSGTGEVVLQRGLDGGLNFAADGTAIVADARQISGAVSASAAGTGTLDFAGSSSTAAAIGSAAAPLKAIDFNTSGQQATASLNNDLYADTISVGANTAATVTSNLAFGGNLSLAAASSSLDLQTSTLSGVAGASGFDLGSGTLKTTIDGATFGAVHANAFSNASDAHVAVTVLPSNTAVQNGETFEIGGAAAGNTGARTLDAGNVSTNSAALSFTAEAGSSGGAVLGADSGSAGQSLYLVAHRNDYASAAGLAGSQPGASAASALSALALDPAALAASGLTGVVGHLDAETASQLHADAQRLAPLTNSSLTQTAFLASDAALGSIASRQAALRDDPAAGNGPTAGALGIGADPGRYSVWVKGYGAKSSQSAEDGYAGYNATTGGIAVGADARWAQGGAGIALSQGISSIDENDALSGDTAQVKSYQLTAYATQAFGRAYVDGLIGVARERFGTTRVSALDQVANANFNGMEGVFRLSGGYPIPLASSVLLTPIVAIEGDVLHQDGYTESGAGPLDLNVESKNSARVRLSFGGKLSGETGTAIRVRPELHAFVNQDFGNESDGTNASYVGGGAWFFTPGYHVSRTSVTVGGGLSLDLTRMIQLQVQADVEARSGYDAVFGGIVARGRF</sequence>
<keyword evidence="4" id="KW-1185">Reference proteome</keyword>
<dbReference type="Gene3D" id="2.40.128.130">
    <property type="entry name" value="Autotransporter beta-domain"/>
    <property type="match status" value="1"/>
</dbReference>
<protein>
    <submittedName>
        <fullName evidence="3">Uncharacterized conserved protein, contains a C-terminal beta-barrel porin domain</fullName>
    </submittedName>
</protein>
<reference evidence="4" key="1">
    <citation type="submission" date="2016-09" db="EMBL/GenBank/DDBJ databases">
        <authorList>
            <person name="Varghese N."/>
            <person name="Submissions S."/>
        </authorList>
    </citation>
    <scope>NUCLEOTIDE SEQUENCE [LARGE SCALE GENOMIC DNA]</scope>
    <source>
        <strain evidence="4">TNe-862</strain>
    </source>
</reference>